<evidence type="ECO:0000256" key="1">
    <source>
        <dbReference type="ARBA" id="ARBA00009080"/>
    </source>
</evidence>
<feature type="domain" description="NADPH-dependent reductive aminase-like C-terminal" evidence="4">
    <location>
        <begin position="179"/>
        <end position="307"/>
    </location>
</feature>
<dbReference type="Gene3D" id="3.40.50.720">
    <property type="entry name" value="NAD(P)-binding Rossmann-like Domain"/>
    <property type="match status" value="1"/>
</dbReference>
<keyword evidence="6" id="KW-1185">Reference proteome</keyword>
<evidence type="ECO:0000313" key="5">
    <source>
        <dbReference type="EMBL" id="GAA2729109.1"/>
    </source>
</evidence>
<sequence>MIMVGTQATLIGMDTDTADKTPVTLLGLGDMGTALARAWRAAGHPLTVWNRTPQKAGPLAEEGARVAATQTEAVASADGPVILCLLDDASVDEVLDGADLFGKDLVNLTTSTPAQARRRARWAEKRGARLLDGGIMAVPPMIGRPETGGYILYSGDRALFERHRELLEVPAGAKFVGEDAGHAALHDIALLSAMTGMFAGITHAFALVHEEKDLDRAELASLLVEWLGAMAGSAHEIADQLASGDYTEGVTSNLAMMTAGNDTLLASAEDQSVDPRLLTPYMELMSRRVAQGHGDEGLAGLVTLIRRE</sequence>
<protein>
    <submittedName>
        <fullName evidence="5">NAD(P)-binding domain-containing protein</fullName>
    </submittedName>
</protein>
<accession>A0ABN3UCX6</accession>
<reference evidence="5 6" key="1">
    <citation type="journal article" date="2019" name="Int. J. Syst. Evol. Microbiol.">
        <title>The Global Catalogue of Microorganisms (GCM) 10K type strain sequencing project: providing services to taxonomists for standard genome sequencing and annotation.</title>
        <authorList>
            <consortium name="The Broad Institute Genomics Platform"/>
            <consortium name="The Broad Institute Genome Sequencing Center for Infectious Disease"/>
            <person name="Wu L."/>
            <person name="Ma J."/>
        </authorList>
    </citation>
    <scope>NUCLEOTIDE SEQUENCE [LARGE SCALE GENOMIC DNA]</scope>
    <source>
        <strain evidence="5 6">JCM 8201</strain>
    </source>
</reference>
<organism evidence="5 6">
    <name type="scientific">Actinocorallia aurantiaca</name>
    <dbReference type="NCBI Taxonomy" id="46204"/>
    <lineage>
        <taxon>Bacteria</taxon>
        <taxon>Bacillati</taxon>
        <taxon>Actinomycetota</taxon>
        <taxon>Actinomycetes</taxon>
        <taxon>Streptosporangiales</taxon>
        <taxon>Thermomonosporaceae</taxon>
        <taxon>Actinocorallia</taxon>
    </lineage>
</organism>
<evidence type="ECO:0000313" key="6">
    <source>
        <dbReference type="Proteomes" id="UP001501842"/>
    </source>
</evidence>
<dbReference type="SUPFAM" id="SSF51735">
    <property type="entry name" value="NAD(P)-binding Rossmann-fold domains"/>
    <property type="match status" value="1"/>
</dbReference>
<dbReference type="InterPro" id="IPR051265">
    <property type="entry name" value="HIBADH-related_NP60_sf"/>
</dbReference>
<dbReference type="PANTHER" id="PTHR43580:SF2">
    <property type="entry name" value="CYTOKINE-LIKE NUCLEAR FACTOR N-PAC"/>
    <property type="match status" value="1"/>
</dbReference>
<feature type="domain" description="6-phosphogluconate dehydrogenase NADP-binding" evidence="3">
    <location>
        <begin position="23"/>
        <end position="171"/>
    </location>
</feature>
<keyword evidence="2" id="KW-0560">Oxidoreductase</keyword>
<name>A0ABN3UCX6_9ACTN</name>
<dbReference type="InterPro" id="IPR048666">
    <property type="entry name" value="RedAm-like_C"/>
</dbReference>
<dbReference type="InterPro" id="IPR015815">
    <property type="entry name" value="HIBADH-related"/>
</dbReference>
<dbReference type="InterPro" id="IPR036291">
    <property type="entry name" value="NAD(P)-bd_dom_sf"/>
</dbReference>
<dbReference type="InterPro" id="IPR006115">
    <property type="entry name" value="6PGDH_NADP-bd"/>
</dbReference>
<dbReference type="PIRSF" id="PIRSF000103">
    <property type="entry name" value="HIBADH"/>
    <property type="match status" value="1"/>
</dbReference>
<dbReference type="PANTHER" id="PTHR43580">
    <property type="entry name" value="OXIDOREDUCTASE GLYR1-RELATED"/>
    <property type="match status" value="1"/>
</dbReference>
<dbReference type="Proteomes" id="UP001501842">
    <property type="component" value="Unassembled WGS sequence"/>
</dbReference>
<dbReference type="Pfam" id="PF03446">
    <property type="entry name" value="NAD_binding_2"/>
    <property type="match status" value="1"/>
</dbReference>
<gene>
    <name evidence="5" type="ORF">GCM10010439_38800</name>
</gene>
<evidence type="ECO:0000259" key="4">
    <source>
        <dbReference type="Pfam" id="PF21761"/>
    </source>
</evidence>
<dbReference type="EMBL" id="BAAATZ010000015">
    <property type="protein sequence ID" value="GAA2729109.1"/>
    <property type="molecule type" value="Genomic_DNA"/>
</dbReference>
<evidence type="ECO:0000256" key="2">
    <source>
        <dbReference type="ARBA" id="ARBA00023002"/>
    </source>
</evidence>
<comment type="similarity">
    <text evidence="1">Belongs to the HIBADH-related family.</text>
</comment>
<proteinExistence type="inferred from homology"/>
<dbReference type="Gene3D" id="1.10.1040.10">
    <property type="entry name" value="N-(1-d-carboxylethyl)-l-norvaline Dehydrogenase, domain 2"/>
    <property type="match status" value="1"/>
</dbReference>
<comment type="caution">
    <text evidence="5">The sequence shown here is derived from an EMBL/GenBank/DDBJ whole genome shotgun (WGS) entry which is preliminary data.</text>
</comment>
<dbReference type="InterPro" id="IPR013328">
    <property type="entry name" value="6PGD_dom2"/>
</dbReference>
<evidence type="ECO:0000259" key="3">
    <source>
        <dbReference type="Pfam" id="PF03446"/>
    </source>
</evidence>
<dbReference type="Pfam" id="PF21761">
    <property type="entry name" value="RedAm-like_C"/>
    <property type="match status" value="1"/>
</dbReference>